<dbReference type="GO" id="GO:0003677">
    <property type="term" value="F:DNA binding"/>
    <property type="evidence" value="ECO:0007669"/>
    <property type="project" value="InterPro"/>
</dbReference>
<protein>
    <submittedName>
        <fullName evidence="1">Transposase</fullName>
    </submittedName>
</protein>
<evidence type="ECO:0000313" key="1">
    <source>
        <dbReference type="EMBL" id="KEA55912.1"/>
    </source>
</evidence>
<comment type="caution">
    <text evidence="1">The sequence shown here is derived from an EMBL/GenBank/DDBJ whole genome shotgun (WGS) entry which is preliminary data.</text>
</comment>
<organism evidence="1">
    <name type="scientific">Burkholderia cenocepacia</name>
    <dbReference type="NCBI Taxonomy" id="95486"/>
    <lineage>
        <taxon>Bacteria</taxon>
        <taxon>Pseudomonadati</taxon>
        <taxon>Pseudomonadota</taxon>
        <taxon>Betaproteobacteria</taxon>
        <taxon>Burkholderiales</taxon>
        <taxon>Burkholderiaceae</taxon>
        <taxon>Burkholderia</taxon>
        <taxon>Burkholderia cepacia complex</taxon>
    </lineage>
</organism>
<dbReference type="AlphaFoldDB" id="A0A071M5B3"/>
<proteinExistence type="predicted"/>
<dbReference type="GO" id="GO:0004803">
    <property type="term" value="F:transposase activity"/>
    <property type="evidence" value="ECO:0007669"/>
    <property type="project" value="InterPro"/>
</dbReference>
<name>A0A071M5B3_9BURK</name>
<reference evidence="1" key="1">
    <citation type="submission" date="2014-04" db="EMBL/GenBank/DDBJ databases">
        <title>In planta biocontrol of soil-borne Fusarium wilt of banana through a plant endophytic bacterium, Burkholderia cenocepacia 869T2.</title>
        <authorList>
            <person name="Ho Y.-N."/>
            <person name="Chiang H.-M."/>
            <person name="Chao C.-P."/>
            <person name="Su C.-C."/>
            <person name="Hsu H.-F."/>
            <person name="Guo C.-T."/>
            <person name="Hsieh J.-L."/>
            <person name="Huang C.-C."/>
        </authorList>
    </citation>
    <scope>NUCLEOTIDE SEQUENCE [LARGE SCALE GENOMIC DNA]</scope>
    <source>
        <strain evidence="1">869T2</strain>
    </source>
</reference>
<sequence length="180" mass="19723">MLSVRVDTCTQTVMTEKQDLRSRLVVGRRRDGRREFDEDAVRELVEFCLKPGVSIARAAMDHDVNPNQLRRWISRHQQHTLQTPTRPDPLVIDGVSIDIPGTAHRVPMSEARAFVPVVTTPSTVPAASPVLPPAPSLMALSLHVRLSNGVEFDLGEASVDELATVIQMLGRLPCSGSTKG</sequence>
<dbReference type="InterPro" id="IPR009057">
    <property type="entry name" value="Homeodomain-like_sf"/>
</dbReference>
<dbReference type="EMBL" id="JJOA01000034">
    <property type="protein sequence ID" value="KEA55912.1"/>
    <property type="molecule type" value="Genomic_DNA"/>
</dbReference>
<dbReference type="OrthoDB" id="9800877at2"/>
<dbReference type="InterPro" id="IPR002514">
    <property type="entry name" value="Transposase_8"/>
</dbReference>
<accession>A0A071M5B3</accession>
<gene>
    <name evidence="1" type="ORF">DT99_29695</name>
</gene>
<dbReference type="SUPFAM" id="SSF46689">
    <property type="entry name" value="Homeodomain-like"/>
    <property type="match status" value="1"/>
</dbReference>
<dbReference type="Pfam" id="PF01527">
    <property type="entry name" value="HTH_Tnp_1"/>
    <property type="match status" value="1"/>
</dbReference>
<dbReference type="GO" id="GO:0006313">
    <property type="term" value="P:DNA transposition"/>
    <property type="evidence" value="ECO:0007669"/>
    <property type="project" value="InterPro"/>
</dbReference>